<dbReference type="InterPro" id="IPR000717">
    <property type="entry name" value="PCI_dom"/>
</dbReference>
<dbReference type="InterPro" id="IPR005062">
    <property type="entry name" value="SAC3/GANP/THP3_conserved"/>
</dbReference>
<proteinExistence type="predicted"/>
<feature type="region of interest" description="Disordered" evidence="1">
    <location>
        <begin position="144"/>
        <end position="181"/>
    </location>
</feature>
<dbReference type="PANTHER" id="PTHR12436">
    <property type="entry name" value="80 KDA MCM3-ASSOCIATED PROTEIN"/>
    <property type="match status" value="1"/>
</dbReference>
<dbReference type="Pfam" id="PF03399">
    <property type="entry name" value="SAC3_GANP"/>
    <property type="match status" value="1"/>
</dbReference>
<protein>
    <recommendedName>
        <fullName evidence="2">PCI domain-containing protein</fullName>
    </recommendedName>
</protein>
<dbReference type="EMBL" id="KN817650">
    <property type="protein sequence ID" value="KJA15236.1"/>
    <property type="molecule type" value="Genomic_DNA"/>
</dbReference>
<name>A0A0D2NF20_HYPSF</name>
<keyword evidence="4" id="KW-1185">Reference proteome</keyword>
<evidence type="ECO:0000313" key="4">
    <source>
        <dbReference type="Proteomes" id="UP000054270"/>
    </source>
</evidence>
<dbReference type="OrthoDB" id="199574at2759"/>
<evidence type="ECO:0000259" key="2">
    <source>
        <dbReference type="PROSITE" id="PS50250"/>
    </source>
</evidence>
<accession>A0A0D2NF20</accession>
<gene>
    <name evidence="3" type="ORF">HYPSUDRAFT_92018</name>
</gene>
<dbReference type="PROSITE" id="PS50250">
    <property type="entry name" value="PCI"/>
    <property type="match status" value="1"/>
</dbReference>
<dbReference type="GO" id="GO:0005634">
    <property type="term" value="C:nucleus"/>
    <property type="evidence" value="ECO:0007669"/>
    <property type="project" value="TreeGrafter"/>
</dbReference>
<reference evidence="4" key="1">
    <citation type="submission" date="2014-04" db="EMBL/GenBank/DDBJ databases">
        <title>Evolutionary Origins and Diversification of the Mycorrhizal Mutualists.</title>
        <authorList>
            <consortium name="DOE Joint Genome Institute"/>
            <consortium name="Mycorrhizal Genomics Consortium"/>
            <person name="Kohler A."/>
            <person name="Kuo A."/>
            <person name="Nagy L.G."/>
            <person name="Floudas D."/>
            <person name="Copeland A."/>
            <person name="Barry K.W."/>
            <person name="Cichocki N."/>
            <person name="Veneault-Fourrey C."/>
            <person name="LaButti K."/>
            <person name="Lindquist E.A."/>
            <person name="Lipzen A."/>
            <person name="Lundell T."/>
            <person name="Morin E."/>
            <person name="Murat C."/>
            <person name="Riley R."/>
            <person name="Ohm R."/>
            <person name="Sun H."/>
            <person name="Tunlid A."/>
            <person name="Henrissat B."/>
            <person name="Grigoriev I.V."/>
            <person name="Hibbett D.S."/>
            <person name="Martin F."/>
        </authorList>
    </citation>
    <scope>NUCLEOTIDE SEQUENCE [LARGE SCALE GENOMIC DNA]</scope>
    <source>
        <strain evidence="4">FD-334 SS-4</strain>
    </source>
</reference>
<dbReference type="AlphaFoldDB" id="A0A0D2NF20"/>
<organism evidence="3 4">
    <name type="scientific">Hypholoma sublateritium (strain FD-334 SS-4)</name>
    <dbReference type="NCBI Taxonomy" id="945553"/>
    <lineage>
        <taxon>Eukaryota</taxon>
        <taxon>Fungi</taxon>
        <taxon>Dikarya</taxon>
        <taxon>Basidiomycota</taxon>
        <taxon>Agaricomycotina</taxon>
        <taxon>Agaricomycetes</taxon>
        <taxon>Agaricomycetidae</taxon>
        <taxon>Agaricales</taxon>
        <taxon>Agaricineae</taxon>
        <taxon>Strophariaceae</taxon>
        <taxon>Hypholoma</taxon>
    </lineage>
</organism>
<dbReference type="PANTHER" id="PTHR12436:SF4">
    <property type="entry name" value="LEUKOCYTE RECEPTOR CLUSTER MEMBER 8"/>
    <property type="match status" value="1"/>
</dbReference>
<dbReference type="Gene3D" id="1.25.40.990">
    <property type="match status" value="1"/>
</dbReference>
<dbReference type="OMA" id="WPPQLKE"/>
<dbReference type="InterPro" id="IPR045107">
    <property type="entry name" value="SAC3/GANP/THP3"/>
</dbReference>
<evidence type="ECO:0000313" key="3">
    <source>
        <dbReference type="EMBL" id="KJA15236.1"/>
    </source>
</evidence>
<evidence type="ECO:0000256" key="1">
    <source>
        <dbReference type="SAM" id="MobiDB-lite"/>
    </source>
</evidence>
<sequence length="458" mass="52506">MSSDSWPPPLKEWVAKCLGQITDMNRSEVQAELKQVISEAFAAHTLWTTDWAGVQLKRWRPQPSHALCCLSAEVMTSLMPKPPPVFNILKRKSLEAPMATSKKAKKAALKNAAAAAYAPDFNDQAALHRRAQRFQREHELEKTKHVRNGQASKASFYDGGMTTTRSGSATPDEPEGDPNVIDWDRYTIVGTSQEIFKDYLRLTSEPKPESIRPYAVLRKTLEELKERWKKGPKPTYPWICNQFKSLRQDLTVQRIKNEFTVRVYEIHARIALESNDMVEYNQCQSTLRSLYDLGIPGQVEEFTAYRILMLLHGRNRSELNLFVGQLTPRQKANKSVQHAFAVQRAQAMGNYVKLCELYNDAPFMGAYIMDHFIDRERIKAMMVITKAYRTISLDALKKKLGFDTLDDTRIFLSEHQITTFTNPNSPDTDKVLDCRPAIPEINRTFEEKYRKVTIRGAI</sequence>
<feature type="domain" description="PCI" evidence="2">
    <location>
        <begin position="276"/>
        <end position="450"/>
    </location>
</feature>
<dbReference type="STRING" id="945553.A0A0D2NF20"/>
<dbReference type="Proteomes" id="UP000054270">
    <property type="component" value="Unassembled WGS sequence"/>
</dbReference>